<accession>F3Z370</accession>
<dbReference type="Proteomes" id="UP000007844">
    <property type="component" value="Chromosome"/>
</dbReference>
<dbReference type="HOGENOM" id="CLU_1406742_0_0_7"/>
<sequence length="193" mass="21689">MKAKDWNSLIHEVPADRLLDVMAVLYLTNPSEDAVKVMSGLGGDDESSDVIDKVRLEYHDLFIGSESGAYIPPYESLIRERRMQGECSDQVREVFEREGFDPAELECEAHWKLMSAPDHLGFELAFLSVLLRSAELPDAERESLLAAARAFHDEHIATWAKEYGEQLLNTAKTVTYKTLGRLTMAVAEPGFLD</sequence>
<dbReference type="PANTHER" id="PTHR34227:SF1">
    <property type="entry name" value="DIMETHYL SULFOXIDE REDUCTASE CHAPERONE-RELATED"/>
    <property type="match status" value="1"/>
</dbReference>
<evidence type="ECO:0000313" key="2">
    <source>
        <dbReference type="EMBL" id="EGJ50314.1"/>
    </source>
</evidence>
<keyword evidence="1" id="KW-0143">Chaperone</keyword>
<dbReference type="PANTHER" id="PTHR34227">
    <property type="entry name" value="CHAPERONE PROTEIN YCDY"/>
    <property type="match status" value="1"/>
</dbReference>
<dbReference type="InterPro" id="IPR020945">
    <property type="entry name" value="DMSO/NO3_reduct_chaperone"/>
</dbReference>
<keyword evidence="3" id="KW-1185">Reference proteome</keyword>
<organism evidence="2 3">
    <name type="scientific">Desulfocurvibacter africanus subsp. africanus str. Walvis Bay</name>
    <dbReference type="NCBI Taxonomy" id="690850"/>
    <lineage>
        <taxon>Bacteria</taxon>
        <taxon>Pseudomonadati</taxon>
        <taxon>Thermodesulfobacteriota</taxon>
        <taxon>Desulfovibrionia</taxon>
        <taxon>Desulfovibrionales</taxon>
        <taxon>Desulfovibrionaceae</taxon>
        <taxon>Desulfocurvibacter</taxon>
    </lineage>
</organism>
<dbReference type="AlphaFoldDB" id="F3Z370"/>
<reference evidence="2 3" key="1">
    <citation type="journal article" date="2011" name="J. Bacteriol.">
        <title>Genome sequence of the mercury-methylating and pleomorphic Desulfovibrio africanus Strain Walvis Bay.</title>
        <authorList>
            <person name="Brown S.D."/>
            <person name="Wall J.D."/>
            <person name="Kucken A.M."/>
            <person name="Gilmour C.C."/>
            <person name="Podar M."/>
            <person name="Brandt C.C."/>
            <person name="Teshima H."/>
            <person name="Detter J.C."/>
            <person name="Han C.S."/>
            <person name="Land M.L."/>
            <person name="Lucas S."/>
            <person name="Han J."/>
            <person name="Pennacchio L."/>
            <person name="Nolan M."/>
            <person name="Pitluck S."/>
            <person name="Woyke T."/>
            <person name="Goodwin L."/>
            <person name="Palumbo A.V."/>
            <person name="Elias D.A."/>
        </authorList>
    </citation>
    <scope>NUCLEOTIDE SEQUENCE [LARGE SCALE GENOMIC DNA]</scope>
    <source>
        <strain evidence="2 3">Walvis Bay</strain>
    </source>
</reference>
<proteinExistence type="predicted"/>
<name>F3Z370_DESAF</name>
<dbReference type="InterPro" id="IPR050289">
    <property type="entry name" value="TorD/DmsD_chaperones"/>
</dbReference>
<evidence type="ECO:0000256" key="1">
    <source>
        <dbReference type="ARBA" id="ARBA00023186"/>
    </source>
</evidence>
<dbReference type="KEGG" id="daf:Desaf_1985"/>
<dbReference type="SUPFAM" id="SSF89155">
    <property type="entry name" value="TorD-like"/>
    <property type="match status" value="1"/>
</dbReference>
<evidence type="ECO:0008006" key="4">
    <source>
        <dbReference type="Google" id="ProtNLM"/>
    </source>
</evidence>
<dbReference type="eggNOG" id="COG3381">
    <property type="taxonomic scope" value="Bacteria"/>
</dbReference>
<dbReference type="Pfam" id="PF02613">
    <property type="entry name" value="Nitrate_red_del"/>
    <property type="match status" value="1"/>
</dbReference>
<dbReference type="InterPro" id="IPR036411">
    <property type="entry name" value="TorD-like_sf"/>
</dbReference>
<gene>
    <name evidence="2" type="ORF">Desaf_1985</name>
</gene>
<protein>
    <recommendedName>
        <fullName evidence="4">Cytoplasmic chaperone TorD family protein</fullName>
    </recommendedName>
</protein>
<dbReference type="EMBL" id="CP003221">
    <property type="protein sequence ID" value="EGJ50314.1"/>
    <property type="molecule type" value="Genomic_DNA"/>
</dbReference>
<dbReference type="RefSeq" id="WP_014260063.1">
    <property type="nucleotide sequence ID" value="NC_016629.1"/>
</dbReference>
<evidence type="ECO:0000313" key="3">
    <source>
        <dbReference type="Proteomes" id="UP000007844"/>
    </source>
</evidence>
<dbReference type="Gene3D" id="1.10.3480.10">
    <property type="entry name" value="TorD-like"/>
    <property type="match status" value="1"/>
</dbReference>